<dbReference type="EMBL" id="CAMPGE010013315">
    <property type="protein sequence ID" value="CAI2372052.1"/>
    <property type="molecule type" value="Genomic_DNA"/>
</dbReference>
<dbReference type="PROSITE" id="PS50235">
    <property type="entry name" value="USP_3"/>
    <property type="match status" value="1"/>
</dbReference>
<dbReference type="InterPro" id="IPR028889">
    <property type="entry name" value="USP"/>
</dbReference>
<protein>
    <recommendedName>
        <fullName evidence="2">USP domain-containing protein</fullName>
    </recommendedName>
</protein>
<dbReference type="CDD" id="cd02257">
    <property type="entry name" value="Peptidase_C19"/>
    <property type="match status" value="1"/>
</dbReference>
<sequence>MEGAVPFLLLCIVAYCVYNLVCVLVSSVKFCCDMVCCCRSDSKRQAEIDVEEDWEVISEIKYVEEEEEDEEEETKEKKYEAVDLKICKGFRSPDFDSFLASALQCLISIPEFCSPQKNEEMKDTWDFKFNLQMSVSDEIKDLKRKYFDDNYKEIDIMNIRSCFTKVFPRFRHHDSFDLLMVLFEDIQKEINPKKAPFIPNDSLNYKDICQEYEKSHPSIVDQLFVGLSMLTYACQDCGNDNIIYDEFKHIPLDCIQQSSKSALEEFRASINRGKYLHYRCKNCQYDSLCMFTKKIIKYPKYLLVLVRKGESKNQTQSNNPIDYKNSFSLSTPDVQTVTYTLTNIICKTQTLLYNHYTAICKRGYNWVLFDKTQCSILPDPFDLSNHPDAYILFYKAEEFLEF</sequence>
<name>A0AAD1URR3_EUPCR</name>
<gene>
    <name evidence="3" type="ORF">ECRASSUSDP1_LOCUS13379</name>
</gene>
<dbReference type="InterPro" id="IPR001394">
    <property type="entry name" value="Peptidase_C19_UCH"/>
</dbReference>
<evidence type="ECO:0000259" key="2">
    <source>
        <dbReference type="PROSITE" id="PS50235"/>
    </source>
</evidence>
<feature type="domain" description="USP" evidence="2">
    <location>
        <begin position="88"/>
        <end position="397"/>
    </location>
</feature>
<dbReference type="InterPro" id="IPR050185">
    <property type="entry name" value="Ub_carboxyl-term_hydrolase"/>
</dbReference>
<evidence type="ECO:0000313" key="4">
    <source>
        <dbReference type="Proteomes" id="UP001295684"/>
    </source>
</evidence>
<dbReference type="GO" id="GO:0004843">
    <property type="term" value="F:cysteine-type deubiquitinase activity"/>
    <property type="evidence" value="ECO:0007669"/>
    <property type="project" value="InterPro"/>
</dbReference>
<dbReference type="GO" id="GO:0016579">
    <property type="term" value="P:protein deubiquitination"/>
    <property type="evidence" value="ECO:0007669"/>
    <property type="project" value="InterPro"/>
</dbReference>
<dbReference type="SUPFAM" id="SSF54001">
    <property type="entry name" value="Cysteine proteinases"/>
    <property type="match status" value="1"/>
</dbReference>
<dbReference type="AlphaFoldDB" id="A0AAD1URR3"/>
<proteinExistence type="predicted"/>
<evidence type="ECO:0000256" key="1">
    <source>
        <dbReference type="SAM" id="Phobius"/>
    </source>
</evidence>
<dbReference type="InterPro" id="IPR038765">
    <property type="entry name" value="Papain-like_cys_pep_sf"/>
</dbReference>
<reference evidence="3" key="1">
    <citation type="submission" date="2023-07" db="EMBL/GenBank/DDBJ databases">
        <authorList>
            <consortium name="AG Swart"/>
            <person name="Singh M."/>
            <person name="Singh A."/>
            <person name="Seah K."/>
            <person name="Emmerich C."/>
        </authorList>
    </citation>
    <scope>NUCLEOTIDE SEQUENCE</scope>
    <source>
        <strain evidence="3">DP1</strain>
    </source>
</reference>
<dbReference type="Proteomes" id="UP001295684">
    <property type="component" value="Unassembled WGS sequence"/>
</dbReference>
<comment type="caution">
    <text evidence="3">The sequence shown here is derived from an EMBL/GenBank/DDBJ whole genome shotgun (WGS) entry which is preliminary data.</text>
</comment>
<keyword evidence="1" id="KW-1133">Transmembrane helix</keyword>
<organism evidence="3 4">
    <name type="scientific">Euplotes crassus</name>
    <dbReference type="NCBI Taxonomy" id="5936"/>
    <lineage>
        <taxon>Eukaryota</taxon>
        <taxon>Sar</taxon>
        <taxon>Alveolata</taxon>
        <taxon>Ciliophora</taxon>
        <taxon>Intramacronucleata</taxon>
        <taxon>Spirotrichea</taxon>
        <taxon>Hypotrichia</taxon>
        <taxon>Euplotida</taxon>
        <taxon>Euplotidae</taxon>
        <taxon>Moneuplotes</taxon>
    </lineage>
</organism>
<keyword evidence="1" id="KW-0812">Transmembrane</keyword>
<dbReference type="PANTHER" id="PTHR21646">
    <property type="entry name" value="UBIQUITIN CARBOXYL-TERMINAL HYDROLASE"/>
    <property type="match status" value="1"/>
</dbReference>
<dbReference type="Pfam" id="PF00443">
    <property type="entry name" value="UCH"/>
    <property type="match status" value="1"/>
</dbReference>
<dbReference type="Gene3D" id="3.90.70.10">
    <property type="entry name" value="Cysteine proteinases"/>
    <property type="match status" value="1"/>
</dbReference>
<accession>A0AAD1URR3</accession>
<feature type="transmembrane region" description="Helical" evidence="1">
    <location>
        <begin position="7"/>
        <end position="28"/>
    </location>
</feature>
<keyword evidence="4" id="KW-1185">Reference proteome</keyword>
<evidence type="ECO:0000313" key="3">
    <source>
        <dbReference type="EMBL" id="CAI2372052.1"/>
    </source>
</evidence>
<keyword evidence="1" id="KW-0472">Membrane</keyword>